<comment type="caution">
    <text evidence="3">The sequence shown here is derived from an EMBL/GenBank/DDBJ whole genome shotgun (WGS) entry which is preliminary data.</text>
</comment>
<evidence type="ECO:0000313" key="3">
    <source>
        <dbReference type="EMBL" id="KAJ8753579.1"/>
    </source>
</evidence>
<evidence type="ECO:0000256" key="1">
    <source>
        <dbReference type="ARBA" id="ARBA00005474"/>
    </source>
</evidence>
<feature type="domain" description="LOB" evidence="2">
    <location>
        <begin position="9"/>
        <end position="110"/>
    </location>
</feature>
<sequence length="294" mass="33120">MTLKGGTGQACAACKHQRKRCTSECILAPYFPADKHEMFRNAHKLFGVSNIVKILKSVDDSQKAEAMTSIIFQSNIRDRYPVHGCLGMIHHLRYQIWQTEQELQAVLAQLEMYRQHHHQHHISSIADDVPSQLELGMAPPGNALQLFGHNTQAFSAIPAMPVAQQQPYSNSNNYSSSCLDSKDNAGSSMWVQHPCAINNNPNSMGIHQPHSVVPEPLDIQQEIVQDYNEIQPFFDTIDDRQSYVDSREEYDCQRALAQLAFSEESLKDTTQWMEDIAENELKSAAACFTLTSVN</sequence>
<dbReference type="EMBL" id="JAIWQS010000010">
    <property type="protein sequence ID" value="KAJ8753579.1"/>
    <property type="molecule type" value="Genomic_DNA"/>
</dbReference>
<organism evidence="3 4">
    <name type="scientific">Erythroxylum novogranatense</name>
    <dbReference type="NCBI Taxonomy" id="1862640"/>
    <lineage>
        <taxon>Eukaryota</taxon>
        <taxon>Viridiplantae</taxon>
        <taxon>Streptophyta</taxon>
        <taxon>Embryophyta</taxon>
        <taxon>Tracheophyta</taxon>
        <taxon>Spermatophyta</taxon>
        <taxon>Magnoliopsida</taxon>
        <taxon>eudicotyledons</taxon>
        <taxon>Gunneridae</taxon>
        <taxon>Pentapetalae</taxon>
        <taxon>rosids</taxon>
        <taxon>fabids</taxon>
        <taxon>Malpighiales</taxon>
        <taxon>Erythroxylaceae</taxon>
        <taxon>Erythroxylum</taxon>
    </lineage>
</organism>
<keyword evidence="4" id="KW-1185">Reference proteome</keyword>
<dbReference type="PROSITE" id="PS50891">
    <property type="entry name" value="LOB"/>
    <property type="match status" value="1"/>
</dbReference>
<dbReference type="PANTHER" id="PTHR31301">
    <property type="entry name" value="LOB DOMAIN-CONTAINING PROTEIN 4-RELATED"/>
    <property type="match status" value="1"/>
</dbReference>
<accession>A0AAV8SNP3</accession>
<dbReference type="AlphaFoldDB" id="A0AAV8SNP3"/>
<gene>
    <name evidence="3" type="ORF">K2173_022820</name>
</gene>
<dbReference type="Proteomes" id="UP001159364">
    <property type="component" value="Linkage Group LG10"/>
</dbReference>
<reference evidence="3 4" key="1">
    <citation type="submission" date="2021-09" db="EMBL/GenBank/DDBJ databases">
        <title>Genomic insights and catalytic innovation underlie evolution of tropane alkaloids biosynthesis.</title>
        <authorList>
            <person name="Wang Y.-J."/>
            <person name="Tian T."/>
            <person name="Huang J.-P."/>
            <person name="Huang S.-X."/>
        </authorList>
    </citation>
    <scope>NUCLEOTIDE SEQUENCE [LARGE SCALE GENOMIC DNA]</scope>
    <source>
        <strain evidence="3">KIB-2018</strain>
        <tissue evidence="3">Leaf</tissue>
    </source>
</reference>
<proteinExistence type="inferred from homology"/>
<dbReference type="Pfam" id="PF03195">
    <property type="entry name" value="LOB"/>
    <property type="match status" value="1"/>
</dbReference>
<protein>
    <recommendedName>
        <fullName evidence="2">LOB domain-containing protein</fullName>
    </recommendedName>
</protein>
<evidence type="ECO:0000313" key="4">
    <source>
        <dbReference type="Proteomes" id="UP001159364"/>
    </source>
</evidence>
<dbReference type="PANTHER" id="PTHR31301:SF21">
    <property type="entry name" value="LOB DOMAIN-CONTAINING PROTEIN 27-RELATED"/>
    <property type="match status" value="1"/>
</dbReference>
<dbReference type="InterPro" id="IPR004883">
    <property type="entry name" value="LOB"/>
</dbReference>
<name>A0AAV8SNP3_9ROSI</name>
<evidence type="ECO:0000259" key="2">
    <source>
        <dbReference type="PROSITE" id="PS50891"/>
    </source>
</evidence>
<comment type="similarity">
    <text evidence="1">Belongs to the LOB domain-containing protein family.</text>
</comment>